<dbReference type="EMBL" id="FOXS01000006">
    <property type="protein sequence ID" value="SFQ73080.1"/>
    <property type="molecule type" value="Genomic_DNA"/>
</dbReference>
<feature type="transmembrane region" description="Helical" evidence="1">
    <location>
        <begin position="86"/>
        <end position="105"/>
    </location>
</feature>
<evidence type="ECO:0000313" key="3">
    <source>
        <dbReference type="Proteomes" id="UP000199029"/>
    </source>
</evidence>
<feature type="transmembrane region" description="Helical" evidence="1">
    <location>
        <begin position="60"/>
        <end position="79"/>
    </location>
</feature>
<dbReference type="AlphaFoldDB" id="A0A1I6AWK7"/>
<reference evidence="3" key="1">
    <citation type="submission" date="2016-10" db="EMBL/GenBank/DDBJ databases">
        <authorList>
            <person name="Varghese N."/>
            <person name="Submissions S."/>
        </authorList>
    </citation>
    <scope>NUCLEOTIDE SEQUENCE [LARGE SCALE GENOMIC DNA]</scope>
    <source>
        <strain evidence="3">OR362-8,ATCC BAA-1266,JCM 13504</strain>
    </source>
</reference>
<dbReference type="InterPro" id="IPR009325">
    <property type="entry name" value="DUF983"/>
</dbReference>
<evidence type="ECO:0000256" key="1">
    <source>
        <dbReference type="SAM" id="Phobius"/>
    </source>
</evidence>
<evidence type="ECO:0000313" key="2">
    <source>
        <dbReference type="EMBL" id="SFQ73080.1"/>
    </source>
</evidence>
<dbReference type="Pfam" id="PF06170">
    <property type="entry name" value="DUF983"/>
    <property type="match status" value="1"/>
</dbReference>
<proteinExistence type="predicted"/>
<keyword evidence="1" id="KW-0472">Membrane</keyword>
<gene>
    <name evidence="2" type="ORF">SAMN04515668_3975</name>
</gene>
<dbReference type="RefSeq" id="WP_234795169.1">
    <property type="nucleotide sequence ID" value="NZ_FOXS01000006.1"/>
</dbReference>
<protein>
    <submittedName>
        <fullName evidence="2">Uncharacterized conserved protein, DUF983 family</fullName>
    </submittedName>
</protein>
<organism evidence="2 3">
    <name type="scientific">Hymenobacter arizonensis</name>
    <name type="common">Siccationidurans arizonensis</name>
    <dbReference type="NCBI Taxonomy" id="1227077"/>
    <lineage>
        <taxon>Bacteria</taxon>
        <taxon>Pseudomonadati</taxon>
        <taxon>Bacteroidota</taxon>
        <taxon>Cytophagia</taxon>
        <taxon>Cytophagales</taxon>
        <taxon>Hymenobacteraceae</taxon>
        <taxon>Hymenobacter</taxon>
    </lineage>
</organism>
<keyword evidence="1" id="KW-0812">Transmembrane</keyword>
<name>A0A1I6AWK7_HYMAR</name>
<dbReference type="STRING" id="1227077.SAMN04515668_3975"/>
<keyword evidence="1" id="KW-1133">Transmembrane helix</keyword>
<sequence length="130" mass="14442">MASNSSLLALLALRCPRCHQGKLFSHSALNLRKFDEMPEACQVCAQAFEPEVGFYWGAMYISYGFSTVIVAIVGVMLYFLANDPEVWVYVVAVAAAVLLFTPLMFRYARAVMLYAFGGTRYDAGYAPRAM</sequence>
<keyword evidence="3" id="KW-1185">Reference proteome</keyword>
<accession>A0A1I6AWK7</accession>
<dbReference type="Proteomes" id="UP000199029">
    <property type="component" value="Unassembled WGS sequence"/>
</dbReference>